<dbReference type="InterPro" id="IPR048422">
    <property type="entry name" value="NOA1/YqeH-like_C"/>
</dbReference>
<dbReference type="Proteomes" id="UP001597079">
    <property type="component" value="Unassembled WGS sequence"/>
</dbReference>
<dbReference type="EMBL" id="JBHUCX010000099">
    <property type="protein sequence ID" value="MFD1677757.1"/>
    <property type="molecule type" value="Genomic_DNA"/>
</dbReference>
<dbReference type="InterPro" id="IPR052807">
    <property type="entry name" value="Mito_transl_resp_regulator"/>
</dbReference>
<dbReference type="RefSeq" id="WP_377945671.1">
    <property type="nucleotide sequence ID" value="NZ_JBHUCX010000099.1"/>
</dbReference>
<evidence type="ECO:0000259" key="2">
    <source>
        <dbReference type="Pfam" id="PF21516"/>
    </source>
</evidence>
<dbReference type="PANTHER" id="PTHR46406">
    <property type="entry name" value="NITRIC OXIDE-ASSOCIATED PROTEIN 1"/>
    <property type="match status" value="1"/>
</dbReference>
<reference evidence="4" key="1">
    <citation type="journal article" date="2019" name="Int. J. Syst. Evol. Microbiol.">
        <title>The Global Catalogue of Microorganisms (GCM) 10K type strain sequencing project: providing services to taxonomists for standard genome sequencing and annotation.</title>
        <authorList>
            <consortium name="The Broad Institute Genomics Platform"/>
            <consortium name="The Broad Institute Genome Sequencing Center for Infectious Disease"/>
            <person name="Wu L."/>
            <person name="Ma J."/>
        </authorList>
    </citation>
    <scope>NUCLEOTIDE SEQUENCE [LARGE SCALE GENOMIC DNA]</scope>
    <source>
        <strain evidence="4">CGMCC 1.12286</strain>
    </source>
</reference>
<evidence type="ECO:0000313" key="3">
    <source>
        <dbReference type="EMBL" id="MFD1677757.1"/>
    </source>
</evidence>
<dbReference type="NCBIfam" id="TIGR03597">
    <property type="entry name" value="GTPase_YqeH"/>
    <property type="match status" value="1"/>
</dbReference>
<feature type="domain" description="NOA1/YqeH-like C-terminal" evidence="2">
    <location>
        <begin position="277"/>
        <end position="374"/>
    </location>
</feature>
<evidence type="ECO:0000313" key="4">
    <source>
        <dbReference type="Proteomes" id="UP001597079"/>
    </source>
</evidence>
<gene>
    <name evidence="3" type="primary">yqeH</name>
    <name evidence="3" type="ORF">ACFSB2_24140</name>
</gene>
<comment type="caution">
    <text evidence="3">The sequence shown here is derived from an EMBL/GenBank/DDBJ whole genome shotgun (WGS) entry which is preliminary data.</text>
</comment>
<organism evidence="3 4">
    <name type="scientific">Alicyclobacillus fodiniaquatilis</name>
    <dbReference type="NCBI Taxonomy" id="1661150"/>
    <lineage>
        <taxon>Bacteria</taxon>
        <taxon>Bacillati</taxon>
        <taxon>Bacillota</taxon>
        <taxon>Bacilli</taxon>
        <taxon>Bacillales</taxon>
        <taxon>Alicyclobacillaceae</taxon>
        <taxon>Alicyclobacillus</taxon>
    </lineage>
</organism>
<dbReference type="PANTHER" id="PTHR46406:SF1">
    <property type="entry name" value="NITRIC OXIDE-ASSOCIATED PROTEIN 1"/>
    <property type="match status" value="1"/>
</dbReference>
<dbReference type="InterPro" id="IPR006073">
    <property type="entry name" value="GTP-bd"/>
</dbReference>
<accession>A0ABW4JNG1</accession>
<proteinExistence type="predicted"/>
<sequence length="406" mass="45373">MNEMVTPACVGCGSLLQTTDETLPGYVPQSALLQPESLCRRCFRIRHYGEFTPVSVTESDYQAQVARIFDEPGLVLYVVDVFDLSGSLVPNLARFILGSEVVVVVNKADLLPRDVHLEEMKEWIHTQVQLTGVQVSDVLFLSGRTKQGLDALTNHIIKETTRPIYVVGMANTGKSTLLNALYEQFEAGKEPYTVSRRPGTTLAMSQLHVTGPEGPLTFVDTPGLVHGTRVIDRLCADCLAEAVPEDRIRPRIYQLNPGQTLFLGGMARLDFEAGARQPVLLYVSNRLPVHRSKLERAEAIWTTHREDILKVPCASCRAAFDQLKPRPVQTKRARERVPEGTIAISGRGRDLVIPGLGWITLSGKPFRGRLWLPTWLEPAYRPRLVGELTKRPYHERSYGSYEGRFS</sequence>
<dbReference type="Gene3D" id="3.40.50.300">
    <property type="entry name" value="P-loop containing nucleotide triphosphate hydrolases"/>
    <property type="match status" value="1"/>
</dbReference>
<dbReference type="SUPFAM" id="SSF52540">
    <property type="entry name" value="P-loop containing nucleoside triphosphate hydrolases"/>
    <property type="match status" value="1"/>
</dbReference>
<protein>
    <submittedName>
        <fullName evidence="3">Ribosome biogenesis GTPase YqeH</fullName>
    </submittedName>
</protein>
<dbReference type="InterPro" id="IPR019988">
    <property type="entry name" value="GTP-bd_ribosome_bgen_YqeH"/>
</dbReference>
<dbReference type="Pfam" id="PF01926">
    <property type="entry name" value="MMR_HSR1"/>
    <property type="match status" value="1"/>
</dbReference>
<dbReference type="InterPro" id="IPR027417">
    <property type="entry name" value="P-loop_NTPase"/>
</dbReference>
<evidence type="ECO:0000259" key="1">
    <source>
        <dbReference type="Pfam" id="PF01926"/>
    </source>
</evidence>
<keyword evidence="4" id="KW-1185">Reference proteome</keyword>
<dbReference type="Pfam" id="PF21516">
    <property type="entry name" value="YqeH-like_C"/>
    <property type="match status" value="1"/>
</dbReference>
<name>A0ABW4JNG1_9BACL</name>
<dbReference type="CDD" id="cd01855">
    <property type="entry name" value="YqeH"/>
    <property type="match status" value="1"/>
</dbReference>
<feature type="domain" description="G" evidence="1">
    <location>
        <begin position="164"/>
        <end position="226"/>
    </location>
</feature>